<name>A0A4Q5LSR9_9BACT</name>
<evidence type="ECO:0000256" key="1">
    <source>
        <dbReference type="SAM" id="SignalP"/>
    </source>
</evidence>
<comment type="caution">
    <text evidence="4">The sequence shown here is derived from an EMBL/GenBank/DDBJ whole genome shotgun (WGS) entry which is preliminary data.</text>
</comment>
<dbReference type="PROSITE" id="PS51352">
    <property type="entry name" value="THIOREDOXIN_2"/>
    <property type="match status" value="1"/>
</dbReference>
<sequence length="240" mass="27077">MKYLFSIVFILTGLSVFAQNKDAYSLTVNDFDNKIKAIGPTAQLVDVRTPSEFSIGHIKRAANINFTDDDFEEVAKKRLDKNRPVLLYCFSGKRSTDAAAFLKTMGFKEVYDLNGGFAQWTASSKPYVSSTTDTKPIAALTLQNLDDIVKSNEVVLIHFYTEWCDVCKKMTPLLNKIADENKQIKLLKVDSEKNDIVASVFKIEESPTYVIIKKGRRTWSGTGEISEQELKEVLLKLNKL</sequence>
<feature type="chain" id="PRO_5020543941" evidence="1">
    <location>
        <begin position="19"/>
        <end position="240"/>
    </location>
</feature>
<evidence type="ECO:0000313" key="4">
    <source>
        <dbReference type="EMBL" id="RYU92646.1"/>
    </source>
</evidence>
<protein>
    <submittedName>
        <fullName evidence="4">Thioredoxin</fullName>
    </submittedName>
</protein>
<dbReference type="CDD" id="cd00158">
    <property type="entry name" value="RHOD"/>
    <property type="match status" value="1"/>
</dbReference>
<dbReference type="InterPro" id="IPR001763">
    <property type="entry name" value="Rhodanese-like_dom"/>
</dbReference>
<dbReference type="Gene3D" id="3.40.250.10">
    <property type="entry name" value="Rhodanese-like domain"/>
    <property type="match status" value="1"/>
</dbReference>
<dbReference type="Proteomes" id="UP000293162">
    <property type="component" value="Unassembled WGS sequence"/>
</dbReference>
<reference evidence="4 5" key="1">
    <citation type="submission" date="2019-02" db="EMBL/GenBank/DDBJ databases">
        <title>Bacterial novel species Emticicia sp. 17J42-9 isolated from soil.</title>
        <authorList>
            <person name="Jung H.-Y."/>
        </authorList>
    </citation>
    <scope>NUCLEOTIDE SEQUENCE [LARGE SCALE GENOMIC DNA]</scope>
    <source>
        <strain evidence="4 5">17J42-9</strain>
    </source>
</reference>
<dbReference type="PANTHER" id="PTHR45431:SF3">
    <property type="entry name" value="RHODANESE-LIKE DOMAIN-CONTAINING PROTEIN 15, CHLOROPLASTIC"/>
    <property type="match status" value="1"/>
</dbReference>
<accession>A0A4Q5LSR9</accession>
<evidence type="ECO:0000259" key="3">
    <source>
        <dbReference type="PROSITE" id="PS51352"/>
    </source>
</evidence>
<dbReference type="InterPro" id="IPR052367">
    <property type="entry name" value="Thiosulfate_ST/Rhodanese-like"/>
</dbReference>
<feature type="domain" description="Rhodanese" evidence="2">
    <location>
        <begin position="38"/>
        <end position="129"/>
    </location>
</feature>
<dbReference type="CDD" id="cd02947">
    <property type="entry name" value="TRX_family"/>
    <property type="match status" value="1"/>
</dbReference>
<evidence type="ECO:0000313" key="5">
    <source>
        <dbReference type="Proteomes" id="UP000293162"/>
    </source>
</evidence>
<dbReference type="InterPro" id="IPR013766">
    <property type="entry name" value="Thioredoxin_domain"/>
</dbReference>
<dbReference type="SUPFAM" id="SSF52833">
    <property type="entry name" value="Thioredoxin-like"/>
    <property type="match status" value="1"/>
</dbReference>
<dbReference type="PROSITE" id="PS50206">
    <property type="entry name" value="RHODANESE_3"/>
    <property type="match status" value="1"/>
</dbReference>
<proteinExistence type="predicted"/>
<gene>
    <name evidence="4" type="ORF">EWM59_26065</name>
</gene>
<organism evidence="4 5">
    <name type="scientific">Emticicia agri</name>
    <dbReference type="NCBI Taxonomy" id="2492393"/>
    <lineage>
        <taxon>Bacteria</taxon>
        <taxon>Pseudomonadati</taxon>
        <taxon>Bacteroidota</taxon>
        <taxon>Cytophagia</taxon>
        <taxon>Cytophagales</taxon>
        <taxon>Leadbetterellaceae</taxon>
        <taxon>Emticicia</taxon>
    </lineage>
</organism>
<dbReference type="InterPro" id="IPR036249">
    <property type="entry name" value="Thioredoxin-like_sf"/>
</dbReference>
<dbReference type="Pfam" id="PF00085">
    <property type="entry name" value="Thioredoxin"/>
    <property type="match status" value="1"/>
</dbReference>
<feature type="domain" description="Thioredoxin" evidence="3">
    <location>
        <begin position="118"/>
        <end position="239"/>
    </location>
</feature>
<dbReference type="AlphaFoldDB" id="A0A4Q5LSR9"/>
<dbReference type="InterPro" id="IPR036873">
    <property type="entry name" value="Rhodanese-like_dom_sf"/>
</dbReference>
<keyword evidence="1" id="KW-0732">Signal</keyword>
<dbReference type="Pfam" id="PF00581">
    <property type="entry name" value="Rhodanese"/>
    <property type="match status" value="1"/>
</dbReference>
<dbReference type="SMART" id="SM00450">
    <property type="entry name" value="RHOD"/>
    <property type="match status" value="1"/>
</dbReference>
<feature type="signal peptide" evidence="1">
    <location>
        <begin position="1"/>
        <end position="18"/>
    </location>
</feature>
<keyword evidence="5" id="KW-1185">Reference proteome</keyword>
<dbReference type="SUPFAM" id="SSF52821">
    <property type="entry name" value="Rhodanese/Cell cycle control phosphatase"/>
    <property type="match status" value="1"/>
</dbReference>
<dbReference type="OrthoDB" id="9808735at2"/>
<evidence type="ECO:0000259" key="2">
    <source>
        <dbReference type="PROSITE" id="PS50206"/>
    </source>
</evidence>
<dbReference type="PANTHER" id="PTHR45431">
    <property type="entry name" value="RHODANESE-LIKE DOMAIN-CONTAINING PROTEIN 15, CHLOROPLASTIC"/>
    <property type="match status" value="1"/>
</dbReference>
<dbReference type="Gene3D" id="3.40.30.10">
    <property type="entry name" value="Glutaredoxin"/>
    <property type="match status" value="1"/>
</dbReference>
<dbReference type="EMBL" id="SEWF01000080">
    <property type="protein sequence ID" value="RYU92646.1"/>
    <property type="molecule type" value="Genomic_DNA"/>
</dbReference>
<dbReference type="RefSeq" id="WP_130024164.1">
    <property type="nucleotide sequence ID" value="NZ_SEWF01000080.1"/>
</dbReference>